<comment type="caution">
    <text evidence="1">The sequence shown here is derived from an EMBL/GenBank/DDBJ whole genome shotgun (WGS) entry which is preliminary data.</text>
</comment>
<gene>
    <name evidence="1" type="ORF">CWI39_1304p0010</name>
</gene>
<dbReference type="EMBL" id="PIXR01001304">
    <property type="protein sequence ID" value="TBU01790.1"/>
    <property type="molecule type" value="Genomic_DNA"/>
</dbReference>
<reference evidence="1 2" key="1">
    <citation type="submission" date="2017-12" db="EMBL/GenBank/DDBJ databases">
        <authorList>
            <person name="Pombert J.-F."/>
            <person name="Haag K.L."/>
            <person name="Ebert D."/>
        </authorList>
    </citation>
    <scope>NUCLEOTIDE SEQUENCE [LARGE SCALE GENOMIC DNA]</scope>
    <source>
        <strain evidence="1">IL-BN-2</strain>
    </source>
</reference>
<sequence>MLSILLSEEIKSHFAPQSKQRKKLVDLQEETIPAAHVTLLQIQERECLYKIHQGTSDYSIPSNKISNKRYKCTYHKSKNHTDEECIAQQERKRDIKRKDIDQSKLFMMVIEKEYSVKNMEFTAHINNTIFDNVLVDIGIKNVSKKNNSNKNKCKSILNIKAMLKIIDKIVKKCMKCSKYNTNLFKKDKSNRIESEGRFKRVSTDIFGSFNLSDYNHHEKTDLW</sequence>
<organism evidence="1 2">
    <name type="scientific">Hamiltosporidium magnivora</name>
    <dbReference type="NCBI Taxonomy" id="148818"/>
    <lineage>
        <taxon>Eukaryota</taxon>
        <taxon>Fungi</taxon>
        <taxon>Fungi incertae sedis</taxon>
        <taxon>Microsporidia</taxon>
        <taxon>Dubosqiidae</taxon>
        <taxon>Hamiltosporidium</taxon>
    </lineage>
</organism>
<accession>A0A4Q9L5D1</accession>
<dbReference type="VEuPathDB" id="MicrosporidiaDB:CWI36_0135p0030"/>
<proteinExistence type="predicted"/>
<dbReference type="Proteomes" id="UP000293045">
    <property type="component" value="Unassembled WGS sequence"/>
</dbReference>
<dbReference type="VEuPathDB" id="MicrosporidiaDB:CWI39_1304p0010"/>
<evidence type="ECO:0000313" key="1">
    <source>
        <dbReference type="EMBL" id="TBU01790.1"/>
    </source>
</evidence>
<dbReference type="VEuPathDB" id="MicrosporidiaDB:CWI36_0610p0020"/>
<protein>
    <submittedName>
        <fullName evidence="1">Uncharacterized protein</fullName>
    </submittedName>
</protein>
<name>A0A4Q9L5D1_9MICR</name>
<evidence type="ECO:0000313" key="2">
    <source>
        <dbReference type="Proteomes" id="UP000293045"/>
    </source>
</evidence>
<dbReference type="AlphaFoldDB" id="A0A4Q9L5D1"/>